<feature type="domain" description="Ubiquitin 3 binding protein But2 C-terminal" evidence="1">
    <location>
        <begin position="177"/>
        <end position="318"/>
    </location>
</feature>
<reference evidence="3" key="1">
    <citation type="journal article" date="2021" name="Nat. Commun.">
        <title>Genetic determinants of endophytism in the Arabidopsis root mycobiome.</title>
        <authorList>
            <person name="Mesny F."/>
            <person name="Miyauchi S."/>
            <person name="Thiergart T."/>
            <person name="Pickel B."/>
            <person name="Atanasova L."/>
            <person name="Karlsson M."/>
            <person name="Huettel B."/>
            <person name="Barry K.W."/>
            <person name="Haridas S."/>
            <person name="Chen C."/>
            <person name="Bauer D."/>
            <person name="Andreopoulos W."/>
            <person name="Pangilinan J."/>
            <person name="LaButti K."/>
            <person name="Riley R."/>
            <person name="Lipzen A."/>
            <person name="Clum A."/>
            <person name="Drula E."/>
            <person name="Henrissat B."/>
            <person name="Kohler A."/>
            <person name="Grigoriev I.V."/>
            <person name="Martin F.M."/>
            <person name="Hacquard S."/>
        </authorList>
    </citation>
    <scope>NUCLEOTIDE SEQUENCE</scope>
    <source>
        <strain evidence="3">MPI-SDFR-AT-0073</strain>
    </source>
</reference>
<dbReference type="PANTHER" id="PTHR39613:SF1">
    <property type="entry name" value="ANCHORED CELL WALL PROTEIN, PUTATIVE (AFU_ORTHOLOGUE AFUA_4G08960)-RELATED"/>
    <property type="match status" value="1"/>
</dbReference>
<dbReference type="Pfam" id="PF22799">
    <property type="entry name" value="PIR1-like_C"/>
    <property type="match status" value="1"/>
</dbReference>
<dbReference type="PANTHER" id="PTHR39613">
    <property type="entry name" value="ANCHORED CELL WALL PROTEIN, PUTATIVE (AFU_ORTHOLOGUE AFUA_4G08960)-RELATED"/>
    <property type="match status" value="1"/>
</dbReference>
<dbReference type="EMBL" id="JAGPXC010000005">
    <property type="protein sequence ID" value="KAH6653344.1"/>
    <property type="molecule type" value="Genomic_DNA"/>
</dbReference>
<feature type="domain" description="Cell wall mannoprotein PIR1-like C-terminal" evidence="2">
    <location>
        <begin position="54"/>
        <end position="126"/>
    </location>
</feature>
<dbReference type="InterPro" id="IPR018620">
    <property type="entry name" value="Ubiquitin3-bd_protein_But2_C"/>
</dbReference>
<gene>
    <name evidence="3" type="ORF">BKA67DRAFT_518992</name>
</gene>
<comment type="caution">
    <text evidence="3">The sequence shown here is derived from an EMBL/GenBank/DDBJ whole genome shotgun (WGS) entry which is preliminary data.</text>
</comment>
<keyword evidence="4" id="KW-1185">Reference proteome</keyword>
<dbReference type="Pfam" id="PF09792">
    <property type="entry name" value="But2"/>
    <property type="match status" value="1"/>
</dbReference>
<name>A0A9P8ZXU8_9PEZI</name>
<dbReference type="Proteomes" id="UP000758603">
    <property type="component" value="Unassembled WGS sequence"/>
</dbReference>
<evidence type="ECO:0000259" key="1">
    <source>
        <dbReference type="Pfam" id="PF09792"/>
    </source>
</evidence>
<dbReference type="RefSeq" id="XP_045957621.1">
    <property type="nucleotide sequence ID" value="XM_046098055.1"/>
</dbReference>
<evidence type="ECO:0000313" key="3">
    <source>
        <dbReference type="EMBL" id="KAH6653344.1"/>
    </source>
</evidence>
<dbReference type="InterPro" id="IPR054508">
    <property type="entry name" value="PIR1-like_C"/>
</dbReference>
<sequence length="328" mass="33840">MGGAHALATREAGCSLTFTTGGALSYPVGQISSGQTRAGGGLSAVSLTLESTSLTDSQGRGCWWTPPSTVLQCDVNQVPDSGFEIGCDGSVSYNGQTEFYECDAGEGDQINIYLQKPDTGLNCAQITLTASGCYPSDCSEASTPSTTGGVYVPSPSTVDIPDTCPANGVKNAGEFNLPSLIIVTDKSSPSTASGTQYNADISSTKSTIFNFDIPASASGKTCQLSFLFPMKDTLETSDFSFSGSGALDFSKLSNAATQTTSYSNAPDVASDLGQFTVSPGNAYKIYSFACPSGTTIGFEVADVSGGDTSLNFFQDYNPCPIGLFITTS</sequence>
<organism evidence="3 4">
    <name type="scientific">Truncatella angustata</name>
    <dbReference type="NCBI Taxonomy" id="152316"/>
    <lineage>
        <taxon>Eukaryota</taxon>
        <taxon>Fungi</taxon>
        <taxon>Dikarya</taxon>
        <taxon>Ascomycota</taxon>
        <taxon>Pezizomycotina</taxon>
        <taxon>Sordariomycetes</taxon>
        <taxon>Xylariomycetidae</taxon>
        <taxon>Amphisphaeriales</taxon>
        <taxon>Sporocadaceae</taxon>
        <taxon>Truncatella</taxon>
    </lineage>
</organism>
<evidence type="ECO:0000313" key="4">
    <source>
        <dbReference type="Proteomes" id="UP000758603"/>
    </source>
</evidence>
<dbReference type="GeneID" id="70126947"/>
<dbReference type="AlphaFoldDB" id="A0A9P8ZXU8"/>
<proteinExistence type="predicted"/>
<evidence type="ECO:0000259" key="2">
    <source>
        <dbReference type="Pfam" id="PF22799"/>
    </source>
</evidence>
<dbReference type="OrthoDB" id="4657524at2759"/>
<accession>A0A9P8ZXU8</accession>
<protein>
    <submittedName>
        <fullName evidence="3">Ubiquitin 3 binding protein But2 C-terminal domain-containing protein</fullName>
    </submittedName>
</protein>